<reference evidence="2 3" key="1">
    <citation type="submission" date="2020-05" db="EMBL/GenBank/DDBJ databases">
        <authorList>
            <person name="Campoy J."/>
            <person name="Schneeberger K."/>
            <person name="Spophaly S."/>
        </authorList>
    </citation>
    <scope>NUCLEOTIDE SEQUENCE [LARGE SCALE GENOMIC DNA]</scope>
    <source>
        <strain evidence="2">PruArmRojPasFocal</strain>
    </source>
</reference>
<dbReference type="AlphaFoldDB" id="A0A6J5VU26"/>
<evidence type="ECO:0000256" key="1">
    <source>
        <dbReference type="SAM" id="MobiDB-lite"/>
    </source>
</evidence>
<dbReference type="EMBL" id="CAEKDK010000008">
    <property type="protein sequence ID" value="CAB4291382.1"/>
    <property type="molecule type" value="Genomic_DNA"/>
</dbReference>
<accession>A0A6J5VU26</accession>
<protein>
    <submittedName>
        <fullName evidence="2">Uncharacterized protein</fullName>
    </submittedName>
</protein>
<name>A0A6J5VU26_PRUAR</name>
<evidence type="ECO:0000313" key="2">
    <source>
        <dbReference type="EMBL" id="CAB4291382.1"/>
    </source>
</evidence>
<feature type="compositionally biased region" description="Polar residues" evidence="1">
    <location>
        <begin position="1"/>
        <end position="11"/>
    </location>
</feature>
<evidence type="ECO:0000313" key="3">
    <source>
        <dbReference type="Proteomes" id="UP000507222"/>
    </source>
</evidence>
<proteinExistence type="predicted"/>
<gene>
    <name evidence="2" type="ORF">CURHAP_LOCUS51684</name>
</gene>
<organism evidence="2 3">
    <name type="scientific">Prunus armeniaca</name>
    <name type="common">Apricot</name>
    <name type="synonym">Armeniaca vulgaris</name>
    <dbReference type="NCBI Taxonomy" id="36596"/>
    <lineage>
        <taxon>Eukaryota</taxon>
        <taxon>Viridiplantae</taxon>
        <taxon>Streptophyta</taxon>
        <taxon>Embryophyta</taxon>
        <taxon>Tracheophyta</taxon>
        <taxon>Spermatophyta</taxon>
        <taxon>Magnoliopsida</taxon>
        <taxon>eudicotyledons</taxon>
        <taxon>Gunneridae</taxon>
        <taxon>Pentapetalae</taxon>
        <taxon>rosids</taxon>
        <taxon>fabids</taxon>
        <taxon>Rosales</taxon>
        <taxon>Rosaceae</taxon>
        <taxon>Amygdaloideae</taxon>
        <taxon>Amygdaleae</taxon>
        <taxon>Prunus</taxon>
    </lineage>
</organism>
<dbReference type="Proteomes" id="UP000507222">
    <property type="component" value="Unassembled WGS sequence"/>
</dbReference>
<feature type="region of interest" description="Disordered" evidence="1">
    <location>
        <begin position="1"/>
        <end position="20"/>
    </location>
</feature>
<sequence>MLKLSTNSAKTCSRHRVSPSSAAINKLCSVLGTMSPADVGLKEESLEDDRGHGYFLDLTN</sequence>